<dbReference type="Proteomes" id="UP000266723">
    <property type="component" value="Unassembled WGS sequence"/>
</dbReference>
<comment type="caution">
    <text evidence="1">The sequence shown here is derived from an EMBL/GenBank/DDBJ whole genome shotgun (WGS) entry which is preliminary data.</text>
</comment>
<reference evidence="1 2" key="1">
    <citation type="journal article" date="2020" name="BMC Genomics">
        <title>Intraspecific diversification of the crop wild relative Brassica cretica Lam. using demographic model selection.</title>
        <authorList>
            <person name="Kioukis A."/>
            <person name="Michalopoulou V.A."/>
            <person name="Briers L."/>
            <person name="Pirintsos S."/>
            <person name="Studholme D.J."/>
            <person name="Pavlidis P."/>
            <person name="Sarris P.F."/>
        </authorList>
    </citation>
    <scope>NUCLEOTIDE SEQUENCE [LARGE SCALE GENOMIC DNA]</scope>
    <source>
        <strain evidence="2">cv. PFS-1207/04</strain>
    </source>
</reference>
<evidence type="ECO:0000313" key="2">
    <source>
        <dbReference type="Proteomes" id="UP000266723"/>
    </source>
</evidence>
<proteinExistence type="predicted"/>
<keyword evidence="2" id="KW-1185">Reference proteome</keyword>
<protein>
    <submittedName>
        <fullName evidence="1">Uncharacterized protein</fullName>
    </submittedName>
</protein>
<dbReference type="EMBL" id="QGKV02000832">
    <property type="protein sequence ID" value="KAF3544900.1"/>
    <property type="molecule type" value="Genomic_DNA"/>
</dbReference>
<accession>A0ABQ7BYD7</accession>
<organism evidence="1 2">
    <name type="scientific">Brassica cretica</name>
    <name type="common">Mustard</name>
    <dbReference type="NCBI Taxonomy" id="69181"/>
    <lineage>
        <taxon>Eukaryota</taxon>
        <taxon>Viridiplantae</taxon>
        <taxon>Streptophyta</taxon>
        <taxon>Embryophyta</taxon>
        <taxon>Tracheophyta</taxon>
        <taxon>Spermatophyta</taxon>
        <taxon>Magnoliopsida</taxon>
        <taxon>eudicotyledons</taxon>
        <taxon>Gunneridae</taxon>
        <taxon>Pentapetalae</taxon>
        <taxon>rosids</taxon>
        <taxon>malvids</taxon>
        <taxon>Brassicales</taxon>
        <taxon>Brassicaceae</taxon>
        <taxon>Brassiceae</taxon>
        <taxon>Brassica</taxon>
    </lineage>
</organism>
<sequence>MADDATVETGIKAPIIPGESGETRESQVLILALHLCRAPSPPPPPIFRTIFAFSEVGMGARRVFALLRILDI</sequence>
<evidence type="ECO:0000313" key="1">
    <source>
        <dbReference type="EMBL" id="KAF3544900.1"/>
    </source>
</evidence>
<name>A0ABQ7BYD7_BRACR</name>
<gene>
    <name evidence="1" type="ORF">DY000_02008086</name>
</gene>